<sequence>MEYNGTGADIDMIREAERADRNQLYELYRMLVPNSKKMNVLEEQIDTIKNDPNNFLFVFDFDGEILGTVTLNICLQALHGTRPYGIVENIIVHENHRSKRIGKQLLQYVEEYCKSIHCHRIMLLSNSTRERAHQFFEREGYDGFVSKGFKRYI</sequence>
<dbReference type="GO" id="GO:0016747">
    <property type="term" value="F:acyltransferase activity, transferring groups other than amino-acyl groups"/>
    <property type="evidence" value="ECO:0007669"/>
    <property type="project" value="InterPro"/>
</dbReference>
<evidence type="ECO:0000259" key="1">
    <source>
        <dbReference type="PROSITE" id="PS51186"/>
    </source>
</evidence>
<organism evidence="2 3">
    <name type="scientific">Paenibacillus whitsoniae</name>
    <dbReference type="NCBI Taxonomy" id="2496558"/>
    <lineage>
        <taxon>Bacteria</taxon>
        <taxon>Bacillati</taxon>
        <taxon>Bacillota</taxon>
        <taxon>Bacilli</taxon>
        <taxon>Bacillales</taxon>
        <taxon>Paenibacillaceae</taxon>
        <taxon>Paenibacillus</taxon>
    </lineage>
</organism>
<name>A0A3S0C4V4_9BACL</name>
<dbReference type="OrthoDB" id="9797826at2"/>
<reference evidence="2 3" key="1">
    <citation type="submission" date="2018-12" db="EMBL/GenBank/DDBJ databases">
        <title>Bacillus ochoae sp. nov., Paenibacillus whitsoniae sp. nov., Paenibacillus spiritus sp. nov. Isolated from the Mars Exploration Rover during spacecraft assembly.</title>
        <authorList>
            <person name="Seuylemezian A."/>
            <person name="Vaishampayan P."/>
        </authorList>
    </citation>
    <scope>NUCLEOTIDE SEQUENCE [LARGE SCALE GENOMIC DNA]</scope>
    <source>
        <strain evidence="2 3">MER 54</strain>
    </source>
</reference>
<dbReference type="Pfam" id="PF00583">
    <property type="entry name" value="Acetyltransf_1"/>
    <property type="match status" value="1"/>
</dbReference>
<keyword evidence="3" id="KW-1185">Reference proteome</keyword>
<dbReference type="CDD" id="cd04301">
    <property type="entry name" value="NAT_SF"/>
    <property type="match status" value="1"/>
</dbReference>
<dbReference type="InterPro" id="IPR016181">
    <property type="entry name" value="Acyl_CoA_acyltransferase"/>
</dbReference>
<accession>A0A3S0C4V4</accession>
<dbReference type="RefSeq" id="WP_126144738.1">
    <property type="nucleotide sequence ID" value="NZ_RXHU01000113.1"/>
</dbReference>
<dbReference type="PANTHER" id="PTHR43072">
    <property type="entry name" value="N-ACETYLTRANSFERASE"/>
    <property type="match status" value="1"/>
</dbReference>
<keyword evidence="2" id="KW-0808">Transferase</keyword>
<gene>
    <name evidence="2" type="ORF">EJQ19_29070</name>
</gene>
<dbReference type="Gene3D" id="3.40.630.30">
    <property type="match status" value="1"/>
</dbReference>
<evidence type="ECO:0000313" key="3">
    <source>
        <dbReference type="Proteomes" id="UP000276128"/>
    </source>
</evidence>
<dbReference type="EMBL" id="RXHU01000113">
    <property type="protein sequence ID" value="RTE02653.1"/>
    <property type="molecule type" value="Genomic_DNA"/>
</dbReference>
<dbReference type="InterPro" id="IPR000182">
    <property type="entry name" value="GNAT_dom"/>
</dbReference>
<dbReference type="AlphaFoldDB" id="A0A3S0C4V4"/>
<dbReference type="SUPFAM" id="SSF55729">
    <property type="entry name" value="Acyl-CoA N-acyltransferases (Nat)"/>
    <property type="match status" value="1"/>
</dbReference>
<comment type="caution">
    <text evidence="2">The sequence shown here is derived from an EMBL/GenBank/DDBJ whole genome shotgun (WGS) entry which is preliminary data.</text>
</comment>
<protein>
    <submittedName>
        <fullName evidence="2">GNAT family N-acetyltransferase</fullName>
    </submittedName>
</protein>
<feature type="domain" description="N-acetyltransferase" evidence="1">
    <location>
        <begin position="11"/>
        <end position="153"/>
    </location>
</feature>
<dbReference type="Proteomes" id="UP000276128">
    <property type="component" value="Unassembled WGS sequence"/>
</dbReference>
<evidence type="ECO:0000313" key="2">
    <source>
        <dbReference type="EMBL" id="RTE02653.1"/>
    </source>
</evidence>
<proteinExistence type="predicted"/>
<dbReference type="PROSITE" id="PS51186">
    <property type="entry name" value="GNAT"/>
    <property type="match status" value="1"/>
</dbReference>
<dbReference type="PANTHER" id="PTHR43072:SF60">
    <property type="entry name" value="L-2,4-DIAMINOBUTYRIC ACID ACETYLTRANSFERASE"/>
    <property type="match status" value="1"/>
</dbReference>